<dbReference type="Proteomes" id="UP000199170">
    <property type="component" value="Unassembled WGS sequence"/>
</dbReference>
<accession>A0A1H3J1X5</accession>
<gene>
    <name evidence="2" type="ORF">SAMN04487946_111106</name>
</gene>
<dbReference type="OrthoDB" id="224478at2157"/>
<organism evidence="2 3">
    <name type="scientific">Halobellus clavatus</name>
    <dbReference type="NCBI Taxonomy" id="660517"/>
    <lineage>
        <taxon>Archaea</taxon>
        <taxon>Methanobacteriati</taxon>
        <taxon>Methanobacteriota</taxon>
        <taxon>Stenosarchaea group</taxon>
        <taxon>Halobacteria</taxon>
        <taxon>Halobacteriales</taxon>
        <taxon>Haloferacaceae</taxon>
        <taxon>Halobellus</taxon>
    </lineage>
</organism>
<name>A0A1H3J1X5_9EURY</name>
<feature type="region of interest" description="Disordered" evidence="1">
    <location>
        <begin position="27"/>
        <end position="47"/>
    </location>
</feature>
<evidence type="ECO:0000256" key="1">
    <source>
        <dbReference type="SAM" id="MobiDB-lite"/>
    </source>
</evidence>
<dbReference type="STRING" id="660517.SAMN04487946_111106"/>
<keyword evidence="3" id="KW-1185">Reference proteome</keyword>
<evidence type="ECO:0000313" key="2">
    <source>
        <dbReference type="EMBL" id="SDY33418.1"/>
    </source>
</evidence>
<sequence length="300" mass="34283">MDDEAFFEQLRSICSDAVESYRAEYPDAPPLTESLQQNSDGPLASEGDLHERFDELTRFYDDLLDVDSTPYREMWREHLVYDCSRRERLALLTSDLPASLTLVFIGGRYSARTGRIGVSPGQLPETTAYTYLASELCHAYQHQFDSPTWKHPYLQEGFEQAVSVRTQAHFATELQYDFLTHLAERQHTKTLLEGVLAHGTRRGGITPTAVRELGVTDEELAALRSHRLWRPLGYLRPRYLWSDVAFLPEYALFGSLLLVSEAADISAPYARAFHGNHPWTSVIDEITASTPGWLWRLYHQ</sequence>
<evidence type="ECO:0000313" key="3">
    <source>
        <dbReference type="Proteomes" id="UP000199170"/>
    </source>
</evidence>
<dbReference type="AlphaFoldDB" id="A0A1H3J1X5"/>
<proteinExistence type="predicted"/>
<dbReference type="RefSeq" id="WP_089768629.1">
    <property type="nucleotide sequence ID" value="NZ_FNPB01000011.1"/>
</dbReference>
<protein>
    <submittedName>
        <fullName evidence="2">Uncharacterized protein</fullName>
    </submittedName>
</protein>
<dbReference type="EMBL" id="FNPB01000011">
    <property type="protein sequence ID" value="SDY33418.1"/>
    <property type="molecule type" value="Genomic_DNA"/>
</dbReference>
<reference evidence="3" key="1">
    <citation type="submission" date="2016-10" db="EMBL/GenBank/DDBJ databases">
        <authorList>
            <person name="Varghese N."/>
            <person name="Submissions S."/>
        </authorList>
    </citation>
    <scope>NUCLEOTIDE SEQUENCE [LARGE SCALE GENOMIC DNA]</scope>
    <source>
        <strain evidence="3">CGMCC 1.10118</strain>
    </source>
</reference>